<gene>
    <name evidence="1" type="ORF">NIES23_20110</name>
</gene>
<evidence type="ECO:0000313" key="1">
    <source>
        <dbReference type="EMBL" id="BAY69218.1"/>
    </source>
</evidence>
<name>A0A1Z4KJR5_ANAVA</name>
<evidence type="ECO:0000313" key="2">
    <source>
        <dbReference type="Proteomes" id="UP000217507"/>
    </source>
</evidence>
<protein>
    <submittedName>
        <fullName evidence="1">Uncharacterized protein</fullName>
    </submittedName>
</protein>
<sequence>MSWHEIKHYKNYLFSCFGLSAAILLWSQTPTQAQFTSNLEPIEIYELSTPQTLTIPPIGYSEISLTTKSDSVSNQGDLLAPPNFNAFVIREFPAVWQMRVPIDQVDSLYATYEMKGENGRTNAVSNEQRSDSAVQVILEPLPIMEISRDLNSNTALVQGGLRLRMDISNAQFAGNYAGELTVLVERR</sequence>
<accession>A0A1Z4KJR5</accession>
<organism evidence="1 2">
    <name type="scientific">Trichormus variabilis NIES-23</name>
    <dbReference type="NCBI Taxonomy" id="1973479"/>
    <lineage>
        <taxon>Bacteria</taxon>
        <taxon>Bacillati</taxon>
        <taxon>Cyanobacteriota</taxon>
        <taxon>Cyanophyceae</taxon>
        <taxon>Nostocales</taxon>
        <taxon>Nostocaceae</taxon>
        <taxon>Trichormus</taxon>
    </lineage>
</organism>
<dbReference type="EMBL" id="AP018216">
    <property type="protein sequence ID" value="BAY69218.1"/>
    <property type="molecule type" value="Genomic_DNA"/>
</dbReference>
<reference evidence="1 2" key="1">
    <citation type="submission" date="2017-06" db="EMBL/GenBank/DDBJ databases">
        <title>Genome sequencing of cyanobaciteial culture collection at National Institute for Environmental Studies (NIES).</title>
        <authorList>
            <person name="Hirose Y."/>
            <person name="Shimura Y."/>
            <person name="Fujisawa T."/>
            <person name="Nakamura Y."/>
            <person name="Kawachi M."/>
        </authorList>
    </citation>
    <scope>NUCLEOTIDE SEQUENCE [LARGE SCALE GENOMIC DNA]</scope>
    <source>
        <strain evidence="1 2">NIES-23</strain>
    </source>
</reference>
<proteinExistence type="predicted"/>
<dbReference type="AlphaFoldDB" id="A0A1Z4KJR5"/>
<dbReference type="Proteomes" id="UP000217507">
    <property type="component" value="Chromosome"/>
</dbReference>